<feature type="region of interest" description="Disordered" evidence="2">
    <location>
        <begin position="571"/>
        <end position="628"/>
    </location>
</feature>
<feature type="region of interest" description="Disordered" evidence="2">
    <location>
        <begin position="339"/>
        <end position="371"/>
    </location>
</feature>
<feature type="compositionally biased region" description="Acidic residues" evidence="2">
    <location>
        <begin position="969"/>
        <end position="985"/>
    </location>
</feature>
<feature type="compositionally biased region" description="Polar residues" evidence="2">
    <location>
        <begin position="597"/>
        <end position="614"/>
    </location>
</feature>
<dbReference type="AlphaFoldDB" id="A0A182RI82"/>
<dbReference type="InterPro" id="IPR000618">
    <property type="entry name" value="Insect_cuticle"/>
</dbReference>
<dbReference type="VEuPathDB" id="VectorBase:AFUN2_011895"/>
<organism evidence="4">
    <name type="scientific">Anopheles funestus</name>
    <name type="common">African malaria mosquito</name>
    <dbReference type="NCBI Taxonomy" id="62324"/>
    <lineage>
        <taxon>Eukaryota</taxon>
        <taxon>Metazoa</taxon>
        <taxon>Ecdysozoa</taxon>
        <taxon>Arthropoda</taxon>
        <taxon>Hexapoda</taxon>
        <taxon>Insecta</taxon>
        <taxon>Pterygota</taxon>
        <taxon>Neoptera</taxon>
        <taxon>Endopterygota</taxon>
        <taxon>Diptera</taxon>
        <taxon>Nematocera</taxon>
        <taxon>Culicoidea</taxon>
        <taxon>Culicidae</taxon>
        <taxon>Anophelinae</taxon>
        <taxon>Anopheles</taxon>
    </lineage>
</organism>
<keyword evidence="3" id="KW-0732">Signal</keyword>
<feature type="region of interest" description="Disordered" evidence="2">
    <location>
        <begin position="384"/>
        <end position="404"/>
    </location>
</feature>
<evidence type="ECO:0000256" key="3">
    <source>
        <dbReference type="SAM" id="SignalP"/>
    </source>
</evidence>
<feature type="compositionally biased region" description="Polar residues" evidence="2">
    <location>
        <begin position="339"/>
        <end position="364"/>
    </location>
</feature>
<feature type="signal peptide" evidence="3">
    <location>
        <begin position="1"/>
        <end position="25"/>
    </location>
</feature>
<feature type="region of interest" description="Disordered" evidence="2">
    <location>
        <begin position="67"/>
        <end position="87"/>
    </location>
</feature>
<evidence type="ECO:0000256" key="2">
    <source>
        <dbReference type="SAM" id="MobiDB-lite"/>
    </source>
</evidence>
<feature type="chain" id="PRO_5021454684" evidence="3">
    <location>
        <begin position="26"/>
        <end position="1011"/>
    </location>
</feature>
<feature type="compositionally biased region" description="Polar residues" evidence="2">
    <location>
        <begin position="906"/>
        <end position="967"/>
    </location>
</feature>
<feature type="compositionally biased region" description="Gly residues" evidence="2">
    <location>
        <begin position="617"/>
        <end position="626"/>
    </location>
</feature>
<feature type="region of interest" description="Disordered" evidence="2">
    <location>
        <begin position="879"/>
        <end position="1011"/>
    </location>
</feature>
<name>A0A182RI82_ANOFN</name>
<dbReference type="GO" id="GO:0042302">
    <property type="term" value="F:structural constituent of cuticle"/>
    <property type="evidence" value="ECO:0007669"/>
    <property type="project" value="UniProtKB-UniRule"/>
</dbReference>
<keyword evidence="1" id="KW-0193">Cuticle</keyword>
<proteinExistence type="predicted"/>
<sequence>MAYIHPTLAWMVLLLVGVITKQGYGWNLPNTYYQGADTGGYFGERAAGSVNNQGLGGAGSWSSGVVGSSGGGGFQDQTSGGASGGIDRSVGFGANQWTGGVGSRAPAGVAGGVSTVGDGFGADGTGFQQAGGVSSGAALATGSGGNAGFNNQAGLGNFGTSKDGVAQFTPHHPNGPVPDTNAFVGSFGSLGSGFGAGGHYHGSRPTTSTYGAPSAQPWHYGAPTNYGAYGAARWPWHGNGYVYRVPVAHINPDGSYSFSYYTPHTSREETGHSNGHVEGTYGFQNDGAKHNFSFNAGPDVDLRSGLGDARVGVLNPEEYGPQSVHSRSRLPVVPQTTFQPGVDEQTATDTEGRTQVPNSWSSRSGVDVGANGQNSLSVLGLPKASTEATVTTTDRNQIVRGSTDSVGVNELEGRVSQPDGAVTTVPPLAGSVEQVVTRPENEVPSFSNEIGQNDMQYNGVVDGGYHPFGANTPNTAQDGTVSPDRSYRLGYQTPNAAREEVADHTGNVRGSFSYNNEAGRNDLQYVAGAGMGFRPTGGSLSVPNGLAGAGAVTGGPVSNDRRYQFGYRTTDFDREGSTDVAGNGQGSYQDVAGAGTGLQTTDSLSVPNGQQDDASTGVGGTFGGSNTGLEGSAVTGNQGGQGVGGFFGGSGSGFGGTGVTGNQGGQGLGGAFGGSSTGFGGTGVTGNQGGQRVGGVFGGTGSGFGGTGVAGNQGGQGVGGSFGGSGSGFGGTGVTGNQGGQGVGGSLGGSGNGFGGTGVAGNQGGNFGGTGTAFGGTGVPGNLGGQGVGGNFGGTGTGFGVERDAGAGGNFGGSTAGFGGDGRARGFGNQGTQFGPGAGTGAGIGSDGRPLAFGNQGTQLGGAAGTSFAGFNTGFGGDGRPLASGNQGARGTFGGSDGRSFAFGNQAGQGFPSSGAGSTMGFTGNQGTTHNPVTRSPTVNAFNGPSTGQWNGSNTANGSPTTRGSVLSTEDEVDESTTISDDDSEQTTTFGGYGDVGGAGLFTNGNRRLVQ</sequence>
<dbReference type="PROSITE" id="PS51155">
    <property type="entry name" value="CHIT_BIND_RR_2"/>
    <property type="match status" value="1"/>
</dbReference>
<reference evidence="4" key="1">
    <citation type="submission" date="2020-05" db="UniProtKB">
        <authorList>
            <consortium name="EnsemblMetazoa"/>
        </authorList>
    </citation>
    <scope>IDENTIFICATION</scope>
    <source>
        <strain evidence="4">FUMOZ</strain>
    </source>
</reference>
<dbReference type="EnsemblMetazoa" id="AFUN005947-RA">
    <property type="protein sequence ID" value="AFUN005947-PA"/>
    <property type="gene ID" value="AFUN005947"/>
</dbReference>
<dbReference type="VEuPathDB" id="VectorBase:AFUN005947"/>
<evidence type="ECO:0000313" key="4">
    <source>
        <dbReference type="EnsemblMetazoa" id="AFUN005947-PA"/>
    </source>
</evidence>
<accession>A0A182RI82</accession>
<protein>
    <submittedName>
        <fullName evidence="4">Uncharacterized protein</fullName>
    </submittedName>
</protein>
<feature type="compositionally biased region" description="Gly residues" evidence="2">
    <location>
        <begin position="991"/>
        <end position="1000"/>
    </location>
</feature>
<feature type="compositionally biased region" description="Polar residues" evidence="2">
    <location>
        <begin position="386"/>
        <end position="404"/>
    </location>
</feature>
<evidence type="ECO:0000256" key="1">
    <source>
        <dbReference type="PROSITE-ProRule" id="PRU00497"/>
    </source>
</evidence>
<feature type="region of interest" description="Disordered" evidence="2">
    <location>
        <begin position="679"/>
        <end position="749"/>
    </location>
</feature>